<evidence type="ECO:0000313" key="2">
    <source>
        <dbReference type="EMBL" id="MBF0637283.1"/>
    </source>
</evidence>
<dbReference type="InterPro" id="IPR041497">
    <property type="entry name" value="Thump-like"/>
</dbReference>
<dbReference type="EMBL" id="JADGII010000016">
    <property type="protein sequence ID" value="MBF0637283.1"/>
    <property type="molecule type" value="Genomic_DNA"/>
</dbReference>
<feature type="domain" description="Rhodanese" evidence="1">
    <location>
        <begin position="116"/>
        <end position="151"/>
    </location>
</feature>
<dbReference type="CDD" id="cd02440">
    <property type="entry name" value="AdoMet_MTases"/>
    <property type="match status" value="1"/>
</dbReference>
<gene>
    <name evidence="2" type="ORF">INT08_08875</name>
</gene>
<dbReference type="GO" id="GO:0008168">
    <property type="term" value="F:methyltransferase activity"/>
    <property type="evidence" value="ECO:0007669"/>
    <property type="project" value="UniProtKB-KW"/>
</dbReference>
<dbReference type="InterPro" id="IPR029063">
    <property type="entry name" value="SAM-dependent_MTases_sf"/>
</dbReference>
<reference evidence="2 3" key="1">
    <citation type="journal article" date="2020" name="Microorganisms">
        <title>Simultaneous Genome Sequencing of Prosthecochloris ethylica and Desulfuromonas acetoxidans within a Syntrophic Mixture Reveals Unique Pili and Protein Interactions.</title>
        <authorList>
            <person name="Kyndt J.A."/>
            <person name="Van Beeumen J.J."/>
            <person name="Meyer T.E."/>
        </authorList>
    </citation>
    <scope>NUCLEOTIDE SEQUENCE [LARGE SCALE GENOMIC DNA]</scope>
    <source>
        <strain evidence="2 3">N3</strain>
    </source>
</reference>
<dbReference type="Proteomes" id="UP000619838">
    <property type="component" value="Unassembled WGS sequence"/>
</dbReference>
<dbReference type="Pfam" id="PF03602">
    <property type="entry name" value="Cons_hypoth95"/>
    <property type="match status" value="1"/>
</dbReference>
<evidence type="ECO:0000259" key="1">
    <source>
        <dbReference type="PROSITE" id="PS50206"/>
    </source>
</evidence>
<keyword evidence="2" id="KW-0489">Methyltransferase</keyword>
<comment type="caution">
    <text evidence="2">The sequence shown here is derived from an EMBL/GenBank/DDBJ whole genome shotgun (WGS) entry which is preliminary data.</text>
</comment>
<name>A0ABR9XTU1_9CHLB</name>
<keyword evidence="3" id="KW-1185">Reference proteome</keyword>
<evidence type="ECO:0000313" key="3">
    <source>
        <dbReference type="Proteomes" id="UP000619838"/>
    </source>
</evidence>
<dbReference type="InterPro" id="IPR001763">
    <property type="entry name" value="Rhodanese-like_dom"/>
</dbReference>
<dbReference type="Pfam" id="PF18096">
    <property type="entry name" value="Thump_like"/>
    <property type="match status" value="1"/>
</dbReference>
<proteinExistence type="predicted"/>
<organism evidence="2 3">
    <name type="scientific">Prosthecochloris ethylica</name>
    <dbReference type="NCBI Taxonomy" id="2743976"/>
    <lineage>
        <taxon>Bacteria</taxon>
        <taxon>Pseudomonadati</taxon>
        <taxon>Chlorobiota</taxon>
        <taxon>Chlorobiia</taxon>
        <taxon>Chlorobiales</taxon>
        <taxon>Chlorobiaceae</taxon>
        <taxon>Prosthecochloris</taxon>
    </lineage>
</organism>
<dbReference type="Gene3D" id="3.40.50.150">
    <property type="entry name" value="Vaccinia Virus protein VP39"/>
    <property type="match status" value="1"/>
</dbReference>
<dbReference type="Gene3D" id="1.10.10.1110">
    <property type="entry name" value="Methyltransferase PG1098, N-terminal domain"/>
    <property type="match status" value="1"/>
</dbReference>
<sequence length="400" mass="44477">MPSPEELRQLMHPGVLEIVRHHEHDDPSQFALRFHGRDDLPVRAVAEQIGCRRKAARKLPGFSGYDMLYTPRALEQASGERTASWKSASLQGERVMDMTGGLGIDSIFLARRFRDVVYCERDEVLASIAAWNFRQLGLNNIRVLQGDSVEHLKSEPDNSFDWIYIDPDRRQGGRRSAALESSRPDVTVHHDLMLRKARRMCVKASPVLELSGLHASLPSLASVTVLSVDSECREVLLFCDPAVGGPVSLQAVCLSGKEEVVLTHPGGELPTRRVADVPGPLLFEPDPAIIKSRLSTLLARRSGLDFLNGSVDYLTGTGVPEGFSGRVFRIQASFAYKPSRVRAYLEAHGISGASILRRDFPLAPEDIRKKFRLNESESCFLVFTRDADGKLLFLSCVREM</sequence>
<dbReference type="PROSITE" id="PS50206">
    <property type="entry name" value="RHODANESE_3"/>
    <property type="match status" value="1"/>
</dbReference>
<dbReference type="GO" id="GO:0032259">
    <property type="term" value="P:methylation"/>
    <property type="evidence" value="ECO:0007669"/>
    <property type="project" value="UniProtKB-KW"/>
</dbReference>
<protein>
    <submittedName>
        <fullName evidence="2">RsmD family RNA methyltransferase</fullName>
    </submittedName>
</protein>
<keyword evidence="2" id="KW-0808">Transferase</keyword>
<dbReference type="RefSeq" id="WP_175187719.1">
    <property type="nucleotide sequence ID" value="NZ_JABVZQ010000017.1"/>
</dbReference>
<accession>A0ABR9XTU1</accession>
<dbReference type="SUPFAM" id="SSF53335">
    <property type="entry name" value="S-adenosyl-L-methionine-dependent methyltransferases"/>
    <property type="match status" value="1"/>
</dbReference>